<sequence length="198" mass="21557">MFCLSFLMQRLFAVCALSATLILGVSSAPLALITTIGSAQSFEHRPGDRYRNLPIRLMRKTETGTIVEKPHVKVSPDEDWAIFIGTTGFQALPGSSGTLTAVRVEAPRDLGGRLRKLQNLGNATAHFSTPEQKINVFDSLLTDVPALHEGNSVSKTNLAYLNGIFAYLVCMKVISTGKLPQEWIEMHDEMLAVKGGAL</sequence>
<name>A0A9W9AEG8_9AGAR</name>
<gene>
    <name evidence="2" type="ORF">J3R30DRAFT_3468795</name>
</gene>
<keyword evidence="1" id="KW-0732">Signal</keyword>
<proteinExistence type="predicted"/>
<feature type="chain" id="PRO_5040757832" evidence="1">
    <location>
        <begin position="28"/>
        <end position="198"/>
    </location>
</feature>
<evidence type="ECO:0000313" key="2">
    <source>
        <dbReference type="EMBL" id="KAJ4480096.1"/>
    </source>
</evidence>
<dbReference type="Proteomes" id="UP001150266">
    <property type="component" value="Unassembled WGS sequence"/>
</dbReference>
<evidence type="ECO:0000313" key="3">
    <source>
        <dbReference type="Proteomes" id="UP001150266"/>
    </source>
</evidence>
<keyword evidence="3" id="KW-1185">Reference proteome</keyword>
<dbReference type="EMBL" id="JAOTPV010000007">
    <property type="protein sequence ID" value="KAJ4480096.1"/>
    <property type="molecule type" value="Genomic_DNA"/>
</dbReference>
<dbReference type="AlphaFoldDB" id="A0A9W9AEG8"/>
<reference evidence="2" key="1">
    <citation type="submission" date="2022-08" db="EMBL/GenBank/DDBJ databases">
        <title>A Global Phylogenomic Analysis of the Shiitake Genus Lentinula.</title>
        <authorList>
            <consortium name="DOE Joint Genome Institute"/>
            <person name="Sierra-Patev S."/>
            <person name="Min B."/>
            <person name="Naranjo-Ortiz M."/>
            <person name="Looney B."/>
            <person name="Konkel Z."/>
            <person name="Slot J.C."/>
            <person name="Sakamoto Y."/>
            <person name="Steenwyk J.L."/>
            <person name="Rokas A."/>
            <person name="Carro J."/>
            <person name="Camarero S."/>
            <person name="Ferreira P."/>
            <person name="Molpeceres G."/>
            <person name="Ruiz-Duenas F.J."/>
            <person name="Serrano A."/>
            <person name="Henrissat B."/>
            <person name="Drula E."/>
            <person name="Hughes K.W."/>
            <person name="Mata J.L."/>
            <person name="Ishikawa N.K."/>
            <person name="Vargas-Isla R."/>
            <person name="Ushijima S."/>
            <person name="Smith C.A."/>
            <person name="Ahrendt S."/>
            <person name="Andreopoulos W."/>
            <person name="He G."/>
            <person name="Labutti K."/>
            <person name="Lipzen A."/>
            <person name="Ng V."/>
            <person name="Riley R."/>
            <person name="Sandor L."/>
            <person name="Barry K."/>
            <person name="Martinez A.T."/>
            <person name="Xiao Y."/>
            <person name="Gibbons J.G."/>
            <person name="Terashima K."/>
            <person name="Grigoriev I.V."/>
            <person name="Hibbett D.S."/>
        </authorList>
    </citation>
    <scope>NUCLEOTIDE SEQUENCE</scope>
    <source>
        <strain evidence="2">JLM2183</strain>
    </source>
</reference>
<organism evidence="2 3">
    <name type="scientific">Lentinula aciculospora</name>
    <dbReference type="NCBI Taxonomy" id="153920"/>
    <lineage>
        <taxon>Eukaryota</taxon>
        <taxon>Fungi</taxon>
        <taxon>Dikarya</taxon>
        <taxon>Basidiomycota</taxon>
        <taxon>Agaricomycotina</taxon>
        <taxon>Agaricomycetes</taxon>
        <taxon>Agaricomycetidae</taxon>
        <taxon>Agaricales</taxon>
        <taxon>Marasmiineae</taxon>
        <taxon>Omphalotaceae</taxon>
        <taxon>Lentinula</taxon>
    </lineage>
</organism>
<comment type="caution">
    <text evidence="2">The sequence shown here is derived from an EMBL/GenBank/DDBJ whole genome shotgun (WGS) entry which is preliminary data.</text>
</comment>
<feature type="signal peptide" evidence="1">
    <location>
        <begin position="1"/>
        <end position="27"/>
    </location>
</feature>
<protein>
    <submittedName>
        <fullName evidence="2">Uncharacterized protein</fullName>
    </submittedName>
</protein>
<accession>A0A9W9AEG8</accession>
<evidence type="ECO:0000256" key="1">
    <source>
        <dbReference type="SAM" id="SignalP"/>
    </source>
</evidence>